<dbReference type="EMBL" id="FNVT01000032">
    <property type="protein sequence ID" value="SEH03067.1"/>
    <property type="molecule type" value="Genomic_DNA"/>
</dbReference>
<dbReference type="OrthoDB" id="9803968at2"/>
<feature type="compositionally biased region" description="Basic and acidic residues" evidence="3">
    <location>
        <begin position="1"/>
        <end position="19"/>
    </location>
</feature>
<dbReference type="Gene3D" id="3.40.50.12780">
    <property type="entry name" value="N-terminal domain of ligase-like"/>
    <property type="match status" value="1"/>
</dbReference>
<dbReference type="AlphaFoldDB" id="A0A1H6EYV0"/>
<dbReference type="Gene3D" id="3.30.300.30">
    <property type="match status" value="1"/>
</dbReference>
<feature type="domain" description="AMP-dependent synthetase/ligase" evidence="4">
    <location>
        <begin position="7"/>
        <end position="98"/>
    </location>
</feature>
<dbReference type="PANTHER" id="PTHR43201:SF5">
    <property type="entry name" value="MEDIUM-CHAIN ACYL-COA LIGASE ACSF2, MITOCHONDRIAL"/>
    <property type="match status" value="1"/>
</dbReference>
<accession>A0A1H6EYV0</accession>
<evidence type="ECO:0000259" key="4">
    <source>
        <dbReference type="Pfam" id="PF00501"/>
    </source>
</evidence>
<evidence type="ECO:0000256" key="3">
    <source>
        <dbReference type="SAM" id="MobiDB-lite"/>
    </source>
</evidence>
<feature type="region of interest" description="Disordered" evidence="3">
    <location>
        <begin position="1"/>
        <end position="20"/>
    </location>
</feature>
<dbReference type="GO" id="GO:0006631">
    <property type="term" value="P:fatty acid metabolic process"/>
    <property type="evidence" value="ECO:0007669"/>
    <property type="project" value="TreeGrafter"/>
</dbReference>
<comment type="similarity">
    <text evidence="1">Belongs to the ATP-dependent AMP-binding enzyme family.</text>
</comment>
<reference evidence="6 7" key="1">
    <citation type="submission" date="2016-10" db="EMBL/GenBank/DDBJ databases">
        <authorList>
            <person name="de Groot N.N."/>
        </authorList>
    </citation>
    <scope>NUCLEOTIDE SEQUENCE [LARGE SCALE GENOMIC DNA]</scope>
    <source>
        <strain evidence="6 7">CGMCC 4.7037</strain>
    </source>
</reference>
<keyword evidence="2 6" id="KW-0436">Ligase</keyword>
<organism evidence="6 7">
    <name type="scientific">Nonomuraea solani</name>
    <dbReference type="NCBI Taxonomy" id="1144553"/>
    <lineage>
        <taxon>Bacteria</taxon>
        <taxon>Bacillati</taxon>
        <taxon>Actinomycetota</taxon>
        <taxon>Actinomycetes</taxon>
        <taxon>Streptosporangiales</taxon>
        <taxon>Streptosporangiaceae</taxon>
        <taxon>Nonomuraea</taxon>
    </lineage>
</organism>
<keyword evidence="7" id="KW-1185">Reference proteome</keyword>
<dbReference type="InterPro" id="IPR025110">
    <property type="entry name" value="AMP-bd_C"/>
</dbReference>
<dbReference type="GO" id="GO:0031956">
    <property type="term" value="F:medium-chain fatty acid-CoA ligase activity"/>
    <property type="evidence" value="ECO:0007669"/>
    <property type="project" value="TreeGrafter"/>
</dbReference>
<sequence>MALDGRLRRAADQHPDRPAIIESNRGTVRSITWSQLDRMTAPAASPLGQGHRPILCVDLPNTLDGVTTLLASLRTGLPVLPLNPMTPPRERAELMDRLAATYGPVYEHDRLVAAGTGHERSCRGDYLLLTGGSTGRPVPIEGSLALGGFPTLLRRTGWKKGQRQLIVGPLYHTAPFMHLVAGILDGHTIVVQGVFEAGKTIDVLHRQAIEWMQVTPSHMRKLLAEPGLSPDRLTSLRSLVHTAGPCDDETKRAWIDLLGADRIFEFYGATEQIGMTVARGDEWLARPGTVGKGFMTRIRILDEDRRPLPPGAVGRVFMRNGRPVSAAIEHTVDGYLSLGDLGHLDEDGYLYLTGRRQGLIIVGGSNVNSSEIEEVVLRLADVADVAVVPMPDPGLGQIPVALVVRRAGSGLTVKEIARHCRGLLSPYKRPRRIEFVDDLPRTETGKLQSWRLENLRT</sequence>
<dbReference type="RefSeq" id="WP_103964079.1">
    <property type="nucleotide sequence ID" value="NZ_FNVT01000032.1"/>
</dbReference>
<feature type="domain" description="AMP-binding enzyme C-terminal" evidence="5">
    <location>
        <begin position="371"/>
        <end position="446"/>
    </location>
</feature>
<dbReference type="Pfam" id="PF13193">
    <property type="entry name" value="AMP-binding_C"/>
    <property type="match status" value="1"/>
</dbReference>
<evidence type="ECO:0000313" key="6">
    <source>
        <dbReference type="EMBL" id="SEH03067.1"/>
    </source>
</evidence>
<dbReference type="InterPro" id="IPR042099">
    <property type="entry name" value="ANL_N_sf"/>
</dbReference>
<evidence type="ECO:0000313" key="7">
    <source>
        <dbReference type="Proteomes" id="UP000236732"/>
    </source>
</evidence>
<gene>
    <name evidence="6" type="ORF">SAMN05444920_13276</name>
</gene>
<proteinExistence type="inferred from homology"/>
<dbReference type="PANTHER" id="PTHR43201">
    <property type="entry name" value="ACYL-COA SYNTHETASE"/>
    <property type="match status" value="1"/>
</dbReference>
<name>A0A1H6EYV0_9ACTN</name>
<dbReference type="Proteomes" id="UP000236732">
    <property type="component" value="Unassembled WGS sequence"/>
</dbReference>
<evidence type="ECO:0000259" key="5">
    <source>
        <dbReference type="Pfam" id="PF13193"/>
    </source>
</evidence>
<dbReference type="InterPro" id="IPR000873">
    <property type="entry name" value="AMP-dep_synth/lig_dom"/>
</dbReference>
<dbReference type="SUPFAM" id="SSF56801">
    <property type="entry name" value="Acetyl-CoA synthetase-like"/>
    <property type="match status" value="1"/>
</dbReference>
<feature type="domain" description="AMP-dependent synthetase/ligase" evidence="4">
    <location>
        <begin position="126"/>
        <end position="319"/>
    </location>
</feature>
<protein>
    <submittedName>
        <fullName evidence="6">Bile acid-coenzyme A ligase</fullName>
    </submittedName>
</protein>
<evidence type="ECO:0000256" key="1">
    <source>
        <dbReference type="ARBA" id="ARBA00006432"/>
    </source>
</evidence>
<dbReference type="InterPro" id="IPR045851">
    <property type="entry name" value="AMP-bd_C_sf"/>
</dbReference>
<dbReference type="Pfam" id="PF00501">
    <property type="entry name" value="AMP-binding"/>
    <property type="match status" value="2"/>
</dbReference>
<evidence type="ECO:0000256" key="2">
    <source>
        <dbReference type="ARBA" id="ARBA00022598"/>
    </source>
</evidence>